<evidence type="ECO:0000259" key="2">
    <source>
        <dbReference type="PROSITE" id="PS00463"/>
    </source>
</evidence>
<proteinExistence type="predicted"/>
<dbReference type="EMBL" id="MJBS01000154">
    <property type="protein sequence ID" value="OHE92223.1"/>
    <property type="molecule type" value="Genomic_DNA"/>
</dbReference>
<protein>
    <recommendedName>
        <fullName evidence="2">Zn(2)-C6 fungal-type domain-containing protein</fullName>
    </recommendedName>
</protein>
<gene>
    <name evidence="3" type="ORF">CORC01_12459</name>
</gene>
<dbReference type="Gene3D" id="4.10.240.10">
    <property type="entry name" value="Zn(2)-C6 fungal-type DNA-binding domain"/>
    <property type="match status" value="1"/>
</dbReference>
<sequence length="183" mass="20506">CRRARTWPRNRPKPCRECSTAKHKCSLQARCTRCTKKGLDCVYPGNKSHGSEDSTEIVEQHGLVPTLSTFDLTNPNPPFTSEASMFDEQLQWDSLSLSQTFELTNELTLGDFPLIGQGSAHRPEQRINGVTGLTTTPETCRQIMSHCINHEEMVIPDASWIIFPLQFIGCVNQVAQSSPDMIK</sequence>
<reference evidence="3 4" key="1">
    <citation type="submission" date="2016-09" db="EMBL/GenBank/DDBJ databases">
        <authorList>
            <person name="Capua I."/>
            <person name="De Benedictis P."/>
            <person name="Joannis T."/>
            <person name="Lombin L.H."/>
            <person name="Cattoli G."/>
        </authorList>
    </citation>
    <scope>NUCLEOTIDE SEQUENCE [LARGE SCALE GENOMIC DNA]</scope>
    <source>
        <strain evidence="3 4">IMI 309357</strain>
    </source>
</reference>
<dbReference type="RefSeq" id="XP_022469393.1">
    <property type="nucleotide sequence ID" value="XM_022624079.1"/>
</dbReference>
<dbReference type="Proteomes" id="UP000176998">
    <property type="component" value="Unassembled WGS sequence"/>
</dbReference>
<dbReference type="CDD" id="cd00067">
    <property type="entry name" value="GAL4"/>
    <property type="match status" value="1"/>
</dbReference>
<dbReference type="SMART" id="SM00066">
    <property type="entry name" value="GAL4"/>
    <property type="match status" value="1"/>
</dbReference>
<dbReference type="GO" id="GO:0008270">
    <property type="term" value="F:zinc ion binding"/>
    <property type="evidence" value="ECO:0007669"/>
    <property type="project" value="InterPro"/>
</dbReference>
<dbReference type="SUPFAM" id="SSF57701">
    <property type="entry name" value="Zn2/Cys6 DNA-binding domain"/>
    <property type="match status" value="1"/>
</dbReference>
<evidence type="ECO:0000313" key="3">
    <source>
        <dbReference type="EMBL" id="OHE92223.1"/>
    </source>
</evidence>
<dbReference type="STRING" id="1209926.A0A1G4AT09"/>
<keyword evidence="1" id="KW-0539">Nucleus</keyword>
<dbReference type="InterPro" id="IPR036864">
    <property type="entry name" value="Zn2-C6_fun-type_DNA-bd_sf"/>
</dbReference>
<name>A0A1G4AT09_9PEZI</name>
<keyword evidence="4" id="KW-1185">Reference proteome</keyword>
<evidence type="ECO:0000313" key="4">
    <source>
        <dbReference type="Proteomes" id="UP000176998"/>
    </source>
</evidence>
<feature type="domain" description="Zn(2)-C6 fungal-type" evidence="2">
    <location>
        <begin position="14"/>
        <end position="41"/>
    </location>
</feature>
<dbReference type="GeneID" id="34565589"/>
<dbReference type="PROSITE" id="PS00463">
    <property type="entry name" value="ZN2_CY6_FUNGAL_1"/>
    <property type="match status" value="1"/>
</dbReference>
<accession>A0A1G4AT09</accession>
<dbReference type="AlphaFoldDB" id="A0A1G4AT09"/>
<evidence type="ECO:0000256" key="1">
    <source>
        <dbReference type="ARBA" id="ARBA00023242"/>
    </source>
</evidence>
<dbReference type="InterPro" id="IPR001138">
    <property type="entry name" value="Zn2Cys6_DnaBD"/>
</dbReference>
<dbReference type="OrthoDB" id="5423818at2759"/>
<comment type="caution">
    <text evidence="3">The sequence shown here is derived from an EMBL/GenBank/DDBJ whole genome shotgun (WGS) entry which is preliminary data.</text>
</comment>
<dbReference type="GO" id="GO:0000981">
    <property type="term" value="F:DNA-binding transcription factor activity, RNA polymerase II-specific"/>
    <property type="evidence" value="ECO:0007669"/>
    <property type="project" value="InterPro"/>
</dbReference>
<organism evidence="3 4">
    <name type="scientific">Colletotrichum orchidophilum</name>
    <dbReference type="NCBI Taxonomy" id="1209926"/>
    <lineage>
        <taxon>Eukaryota</taxon>
        <taxon>Fungi</taxon>
        <taxon>Dikarya</taxon>
        <taxon>Ascomycota</taxon>
        <taxon>Pezizomycotina</taxon>
        <taxon>Sordariomycetes</taxon>
        <taxon>Hypocreomycetidae</taxon>
        <taxon>Glomerellales</taxon>
        <taxon>Glomerellaceae</taxon>
        <taxon>Colletotrichum</taxon>
    </lineage>
</organism>
<feature type="non-terminal residue" evidence="3">
    <location>
        <position position="1"/>
    </location>
</feature>